<dbReference type="AlphaFoldDB" id="A0A674JUU2"/>
<evidence type="ECO:0000256" key="6">
    <source>
        <dbReference type="SAM" id="Phobius"/>
    </source>
</evidence>
<keyword evidence="2 7" id="KW-0732">Signal</keyword>
<accession>A0A674JUU2</accession>
<keyword evidence="6" id="KW-0812">Transmembrane</keyword>
<dbReference type="InParanoid" id="A0A674JUU2"/>
<keyword evidence="10" id="KW-1185">Reference proteome</keyword>
<dbReference type="GeneTree" id="ENSGT01030000234540"/>
<dbReference type="InterPro" id="IPR007110">
    <property type="entry name" value="Ig-like_dom"/>
</dbReference>
<proteinExistence type="predicted"/>
<name>A0A674JUU2_9SAUR</name>
<evidence type="ECO:0000313" key="9">
    <source>
        <dbReference type="Ensembl" id="ENSTMTP00000025586.1"/>
    </source>
</evidence>
<dbReference type="PANTHER" id="PTHR12080">
    <property type="entry name" value="SIGNALING LYMPHOCYTIC ACTIVATION MOLECULE"/>
    <property type="match status" value="1"/>
</dbReference>
<keyword evidence="6" id="KW-1133">Transmembrane helix</keyword>
<comment type="subcellular location">
    <subcellularLocation>
        <location evidence="1">Membrane</location>
    </subcellularLocation>
</comment>
<dbReference type="PANTHER" id="PTHR12080:SF18">
    <property type="entry name" value="SLAM FAMILY MEMBER 9"/>
    <property type="match status" value="1"/>
</dbReference>
<keyword evidence="4" id="KW-0325">Glycoprotein</keyword>
<dbReference type="SUPFAM" id="SSF48726">
    <property type="entry name" value="Immunoglobulin"/>
    <property type="match status" value="2"/>
</dbReference>
<feature type="signal peptide" evidence="7">
    <location>
        <begin position="1"/>
        <end position="20"/>
    </location>
</feature>
<evidence type="ECO:0000256" key="5">
    <source>
        <dbReference type="SAM" id="MobiDB-lite"/>
    </source>
</evidence>
<evidence type="ECO:0000259" key="8">
    <source>
        <dbReference type="PROSITE" id="PS50835"/>
    </source>
</evidence>
<keyword evidence="3 6" id="KW-0472">Membrane</keyword>
<dbReference type="InterPro" id="IPR015631">
    <property type="entry name" value="CD2/SLAM_rcpt"/>
</dbReference>
<reference evidence="9" key="1">
    <citation type="submission" date="2025-08" db="UniProtKB">
        <authorList>
            <consortium name="Ensembl"/>
        </authorList>
    </citation>
    <scope>IDENTIFICATION</scope>
</reference>
<feature type="chain" id="PRO_5025607294" description="Ig-like domain-containing protein" evidence="7">
    <location>
        <begin position="21"/>
        <end position="353"/>
    </location>
</feature>
<evidence type="ECO:0000256" key="4">
    <source>
        <dbReference type="ARBA" id="ARBA00023180"/>
    </source>
</evidence>
<evidence type="ECO:0000256" key="2">
    <source>
        <dbReference type="ARBA" id="ARBA00022729"/>
    </source>
</evidence>
<feature type="region of interest" description="Disordered" evidence="5">
    <location>
        <begin position="332"/>
        <end position="353"/>
    </location>
</feature>
<dbReference type="GO" id="GO:0042110">
    <property type="term" value="P:T cell activation"/>
    <property type="evidence" value="ECO:0007669"/>
    <property type="project" value="TreeGrafter"/>
</dbReference>
<feature type="transmembrane region" description="Helical" evidence="6">
    <location>
        <begin position="222"/>
        <end position="244"/>
    </location>
</feature>
<sequence>MGTPCRVWLTLLLFYKAGSSRAKAGAMELSRILGDNVTFPLGIPAEQLITVAWTVNTTRSIVTVAAGNPPNVIVTDLSYKGRLRVPENYSLQITNLRMEDTGTYRAQITTATGTIPRPFLLRVYKQVPEPTVVCDSGPCVNETCNYNLRCTVRDGGDNVTYSWTHTAGGTVVPDESILHISLSPRDAHLAVTCTAQNPASNSSTTASAKDLCAAPPHGSQSAIIAGILGFFLVILFVIIALWLVRTHKRKRALQKYTPGPAGSAGKSLLCPTDLLACTSPPKCIVLPKSDFQPLSRLGQTRTLILRPEGTLRSCAITVASCSPRYEALGKTSPRRRSLSRGESEPVWAGTPYQ</sequence>
<evidence type="ECO:0000256" key="7">
    <source>
        <dbReference type="SAM" id="SignalP"/>
    </source>
</evidence>
<protein>
    <recommendedName>
        <fullName evidence="8">Ig-like domain-containing protein</fullName>
    </recommendedName>
</protein>
<dbReference type="PROSITE" id="PS50835">
    <property type="entry name" value="IG_LIKE"/>
    <property type="match status" value="1"/>
</dbReference>
<feature type="domain" description="Ig-like" evidence="8">
    <location>
        <begin position="118"/>
        <end position="212"/>
    </location>
</feature>
<dbReference type="Proteomes" id="UP000472274">
    <property type="component" value="Unplaced"/>
</dbReference>
<reference evidence="9" key="2">
    <citation type="submission" date="2025-09" db="UniProtKB">
        <authorList>
            <consortium name="Ensembl"/>
        </authorList>
    </citation>
    <scope>IDENTIFICATION</scope>
</reference>
<dbReference type="Gene3D" id="2.60.40.10">
    <property type="entry name" value="Immunoglobulins"/>
    <property type="match status" value="2"/>
</dbReference>
<dbReference type="Ensembl" id="ENSTMTT00000026504.1">
    <property type="protein sequence ID" value="ENSTMTP00000025586.1"/>
    <property type="gene ID" value="ENSTMTG00000018669.1"/>
</dbReference>
<evidence type="ECO:0000256" key="1">
    <source>
        <dbReference type="ARBA" id="ARBA00004370"/>
    </source>
</evidence>
<evidence type="ECO:0000313" key="10">
    <source>
        <dbReference type="Proteomes" id="UP000472274"/>
    </source>
</evidence>
<dbReference type="GO" id="GO:0009897">
    <property type="term" value="C:external side of plasma membrane"/>
    <property type="evidence" value="ECO:0007669"/>
    <property type="project" value="TreeGrafter"/>
</dbReference>
<dbReference type="InterPro" id="IPR036179">
    <property type="entry name" value="Ig-like_dom_sf"/>
</dbReference>
<dbReference type="InterPro" id="IPR013783">
    <property type="entry name" value="Ig-like_fold"/>
</dbReference>
<evidence type="ECO:0000256" key="3">
    <source>
        <dbReference type="ARBA" id="ARBA00023136"/>
    </source>
</evidence>
<organism evidence="9 10">
    <name type="scientific">Terrapene triunguis</name>
    <name type="common">Three-toed box turtle</name>
    <dbReference type="NCBI Taxonomy" id="2587831"/>
    <lineage>
        <taxon>Eukaryota</taxon>
        <taxon>Metazoa</taxon>
        <taxon>Chordata</taxon>
        <taxon>Craniata</taxon>
        <taxon>Vertebrata</taxon>
        <taxon>Euteleostomi</taxon>
        <taxon>Archelosauria</taxon>
        <taxon>Testudinata</taxon>
        <taxon>Testudines</taxon>
        <taxon>Cryptodira</taxon>
        <taxon>Durocryptodira</taxon>
        <taxon>Testudinoidea</taxon>
        <taxon>Emydidae</taxon>
        <taxon>Terrapene</taxon>
    </lineage>
</organism>